<evidence type="ECO:0000256" key="3">
    <source>
        <dbReference type="ARBA" id="ARBA00022448"/>
    </source>
</evidence>
<keyword evidence="9" id="KW-1278">Translocase</keyword>
<dbReference type="RefSeq" id="WP_349945460.1">
    <property type="nucleotide sequence ID" value="NZ_CP157940.1"/>
</dbReference>
<dbReference type="AlphaFoldDB" id="A0AAU7PMZ1"/>
<keyword evidence="3" id="KW-0813">Transport</keyword>
<keyword evidence="8 12" id="KW-0067">ATP-binding</keyword>
<dbReference type="SMART" id="SM00382">
    <property type="entry name" value="AAA"/>
    <property type="match status" value="2"/>
</dbReference>
<protein>
    <submittedName>
        <fullName evidence="12">Sugar ABC transporter ATP-binding protein</fullName>
    </submittedName>
</protein>
<organism evidence="12">
    <name type="scientific">Lacrimispora sp. BS-2</name>
    <dbReference type="NCBI Taxonomy" id="3151850"/>
    <lineage>
        <taxon>Bacteria</taxon>
        <taxon>Bacillati</taxon>
        <taxon>Bacillota</taxon>
        <taxon>Clostridia</taxon>
        <taxon>Lachnospirales</taxon>
        <taxon>Lachnospiraceae</taxon>
        <taxon>Lacrimispora</taxon>
    </lineage>
</organism>
<reference evidence="12" key="1">
    <citation type="submission" date="2024-06" db="EMBL/GenBank/DDBJ databases">
        <title>Lacrimispora cavernae sp. nov., a novel anaerobe isolated from bat guano pile inside a cave.</title>
        <authorList>
            <person name="Miller S.L."/>
            <person name="Lu N."/>
            <person name="King J."/>
            <person name="Sankaranarayanan K."/>
            <person name="Lawson P.A."/>
        </authorList>
    </citation>
    <scope>NUCLEOTIDE SEQUENCE</scope>
    <source>
        <strain evidence="12">BS-2</strain>
    </source>
</reference>
<evidence type="ECO:0000259" key="11">
    <source>
        <dbReference type="PROSITE" id="PS50893"/>
    </source>
</evidence>
<dbReference type="InterPro" id="IPR017871">
    <property type="entry name" value="ABC_transporter-like_CS"/>
</dbReference>
<evidence type="ECO:0000256" key="4">
    <source>
        <dbReference type="ARBA" id="ARBA00022475"/>
    </source>
</evidence>
<dbReference type="GO" id="GO:0015749">
    <property type="term" value="P:monosaccharide transmembrane transport"/>
    <property type="evidence" value="ECO:0007669"/>
    <property type="project" value="UniProtKB-ARBA"/>
</dbReference>
<dbReference type="InterPro" id="IPR003439">
    <property type="entry name" value="ABC_transporter-like_ATP-bd"/>
</dbReference>
<keyword evidence="4" id="KW-1003">Cell membrane</keyword>
<dbReference type="InterPro" id="IPR027417">
    <property type="entry name" value="P-loop_NTPase"/>
</dbReference>
<dbReference type="EMBL" id="CP157940">
    <property type="protein sequence ID" value="XBS53457.1"/>
    <property type="molecule type" value="Genomic_DNA"/>
</dbReference>
<dbReference type="SUPFAM" id="SSF52540">
    <property type="entry name" value="P-loop containing nucleoside triphosphate hydrolases"/>
    <property type="match status" value="2"/>
</dbReference>
<evidence type="ECO:0000256" key="5">
    <source>
        <dbReference type="ARBA" id="ARBA00022597"/>
    </source>
</evidence>
<evidence type="ECO:0000256" key="6">
    <source>
        <dbReference type="ARBA" id="ARBA00022737"/>
    </source>
</evidence>
<dbReference type="InterPro" id="IPR050107">
    <property type="entry name" value="ABC_carbohydrate_import_ATPase"/>
</dbReference>
<dbReference type="FunFam" id="3.40.50.300:FF:000126">
    <property type="entry name" value="Galactose/methyl galactoside import ATP-binding protein MglA"/>
    <property type="match status" value="1"/>
</dbReference>
<dbReference type="PROSITE" id="PS00211">
    <property type="entry name" value="ABC_TRANSPORTER_1"/>
    <property type="match status" value="1"/>
</dbReference>
<gene>
    <name evidence="12" type="ORF">ABFV83_16775</name>
</gene>
<dbReference type="GO" id="GO:0005886">
    <property type="term" value="C:plasma membrane"/>
    <property type="evidence" value="ECO:0007669"/>
    <property type="project" value="UniProtKB-SubCell"/>
</dbReference>
<dbReference type="Gene3D" id="3.40.50.300">
    <property type="entry name" value="P-loop containing nucleotide triphosphate hydrolases"/>
    <property type="match status" value="2"/>
</dbReference>
<keyword evidence="6" id="KW-0677">Repeat</keyword>
<dbReference type="InterPro" id="IPR003593">
    <property type="entry name" value="AAA+_ATPase"/>
</dbReference>
<dbReference type="CDD" id="cd03216">
    <property type="entry name" value="ABC_Carb_Monos_I"/>
    <property type="match status" value="1"/>
</dbReference>
<dbReference type="FunFam" id="3.40.50.300:FF:000127">
    <property type="entry name" value="Ribose import ATP-binding protein RbsA"/>
    <property type="match status" value="1"/>
</dbReference>
<keyword evidence="7" id="KW-0547">Nucleotide-binding</keyword>
<keyword evidence="5" id="KW-0762">Sugar transport</keyword>
<dbReference type="PROSITE" id="PS50893">
    <property type="entry name" value="ABC_TRANSPORTER_2"/>
    <property type="match status" value="2"/>
</dbReference>
<dbReference type="PANTHER" id="PTHR43790:SF3">
    <property type="entry name" value="D-ALLOSE IMPORT ATP-BINDING PROTEIN ALSA-RELATED"/>
    <property type="match status" value="1"/>
</dbReference>
<dbReference type="Pfam" id="PF00005">
    <property type="entry name" value="ABC_tran"/>
    <property type="match status" value="2"/>
</dbReference>
<evidence type="ECO:0000313" key="12">
    <source>
        <dbReference type="EMBL" id="XBS53457.1"/>
    </source>
</evidence>
<name>A0AAU7PMZ1_9FIRM</name>
<evidence type="ECO:0000256" key="10">
    <source>
        <dbReference type="ARBA" id="ARBA00023136"/>
    </source>
</evidence>
<proteinExistence type="predicted"/>
<dbReference type="CDD" id="cd03215">
    <property type="entry name" value="ABC_Carb_Monos_II"/>
    <property type="match status" value="1"/>
</dbReference>
<comment type="subcellular location">
    <subcellularLocation>
        <location evidence="2">Cell inner membrane</location>
    </subcellularLocation>
    <subcellularLocation>
        <location evidence="1">Cell membrane</location>
        <topology evidence="1">Peripheral membrane protein</topology>
    </subcellularLocation>
</comment>
<dbReference type="PANTHER" id="PTHR43790">
    <property type="entry name" value="CARBOHYDRATE TRANSPORT ATP-BINDING PROTEIN MG119-RELATED"/>
    <property type="match status" value="1"/>
</dbReference>
<accession>A0AAU7PMZ1</accession>
<evidence type="ECO:0000256" key="2">
    <source>
        <dbReference type="ARBA" id="ARBA00004533"/>
    </source>
</evidence>
<evidence type="ECO:0000256" key="8">
    <source>
        <dbReference type="ARBA" id="ARBA00022840"/>
    </source>
</evidence>
<dbReference type="GO" id="GO:0005524">
    <property type="term" value="F:ATP binding"/>
    <property type="evidence" value="ECO:0007669"/>
    <property type="project" value="UniProtKB-KW"/>
</dbReference>
<feature type="domain" description="ABC transporter" evidence="11">
    <location>
        <begin position="6"/>
        <end position="243"/>
    </location>
</feature>
<dbReference type="GO" id="GO:0016887">
    <property type="term" value="F:ATP hydrolysis activity"/>
    <property type="evidence" value="ECO:0007669"/>
    <property type="project" value="InterPro"/>
</dbReference>
<sequence>MSNYLVELEGVTKRFPGVVAMRNMSLQIRPGEIHGLIGENGAGKSTLIKVLTGVHIPEEGTIYIEGNKVSFKNPNEAATAGIACVYQELNIVKLLSVTDNIFINKALKKKGSPFLEYVKMHELAHEVMLSLGQDIDVKKECGSYGMGIQQMVEIAKAVLIDAKLIIMDEPTSSLGEKEVEQLMKTVRSLKEKGIAILFVSHKLEELFELCDRVTVMRDGEHILTKNTDELDNDSLISAMVGRTLDNQYPKVDTETGTEALRVEHLNSAGVLRDVSFHANHGEILGFAGLVGAGRTETFRAIFGADPYDSGEIYVNGKKVSIKSPKDGIRCGMAFLTEDRKGQGLVLSQSVRTNLILSNMRSCTKGLFFDEKQIDQLAEESISDLKIKTPTADEVVGQLSGGNQQKVVIGKWINTNADIYIFDEPTRGIDVGAKVEVYNIMNRLVSAGKCVIMISSELPEIIGMSDRVIVMREGRIMGELSKKTDVLNQEIIMKAAWGGEI</sequence>
<keyword evidence="10" id="KW-0472">Membrane</keyword>
<evidence type="ECO:0000256" key="9">
    <source>
        <dbReference type="ARBA" id="ARBA00022967"/>
    </source>
</evidence>
<evidence type="ECO:0000256" key="7">
    <source>
        <dbReference type="ARBA" id="ARBA00022741"/>
    </source>
</evidence>
<feature type="domain" description="ABC transporter" evidence="11">
    <location>
        <begin position="251"/>
        <end position="497"/>
    </location>
</feature>
<evidence type="ECO:0000256" key="1">
    <source>
        <dbReference type="ARBA" id="ARBA00004202"/>
    </source>
</evidence>